<dbReference type="OrthoDB" id="378129at2157"/>
<gene>
    <name evidence="1" type="ordered locus">MCP_2508</name>
</gene>
<organism evidence="1 2">
    <name type="scientific">Methanocella paludicola (strain DSM 17711 / JCM 13418 / NBRC 101707 / SANAE)</name>
    <dbReference type="NCBI Taxonomy" id="304371"/>
    <lineage>
        <taxon>Archaea</taxon>
        <taxon>Methanobacteriati</taxon>
        <taxon>Methanobacteriota</taxon>
        <taxon>Stenosarchaea group</taxon>
        <taxon>Methanomicrobia</taxon>
        <taxon>Methanocellales</taxon>
        <taxon>Methanocellaceae</taxon>
        <taxon>Methanocella</taxon>
    </lineage>
</organism>
<reference evidence="1 2" key="2">
    <citation type="journal article" date="2008" name="Int. J. Syst. Evol. Microbiol.">
        <title>Methanocella paludicola gen. nov., sp. nov., a methane-producing archaeon, the first isolate of the lineage 'Rice Cluster I', and proposal of the new archaeal order Methanocellales ord. nov.</title>
        <authorList>
            <person name="Sakai S."/>
            <person name="Imachi H."/>
            <person name="Hanada S."/>
            <person name="Ohashi A."/>
            <person name="Harada H."/>
            <person name="Kamagata Y."/>
        </authorList>
    </citation>
    <scope>NUCLEOTIDE SEQUENCE [LARGE SCALE GENOMIC DNA]</scope>
    <source>
        <strain evidence="2">DSM 17711 / JCM 13418 / NBRC 101707 / SANAE</strain>
    </source>
</reference>
<dbReference type="GeneID" id="8682261"/>
<sequence length="67" mass="7210">MSGEPEEIVVPCPCCGKAHTVRVKDIKEKKTVKVECGAALGTAGLQRRLDIVNEKIKKLKGGLHKLG</sequence>
<dbReference type="RefSeq" id="WP_012901254.1">
    <property type="nucleotide sequence ID" value="NC_013665.1"/>
</dbReference>
<reference evidence="2" key="3">
    <citation type="journal article" date="2011" name="PLoS ONE">
        <title>Genome sequence of a mesophilic hydrogenotrophic methanogen Methanocella paludicola, the first cultivated representative of the order Methanocellales.</title>
        <authorList>
            <person name="Sakai S."/>
            <person name="Takaki Y."/>
            <person name="Shimamura S."/>
            <person name="Sekine M."/>
            <person name="Tajima T."/>
            <person name="Kosugi H."/>
            <person name="Ichikawa N."/>
            <person name="Tasumi E."/>
            <person name="Hiraki A.T."/>
            <person name="Shimizu A."/>
            <person name="Kato Y."/>
            <person name="Nishiko R."/>
            <person name="Mori K."/>
            <person name="Fujita N."/>
            <person name="Imachi H."/>
            <person name="Takai K."/>
        </authorList>
    </citation>
    <scope>NUCLEOTIDE SEQUENCE [LARGE SCALE GENOMIC DNA]</scope>
    <source>
        <strain evidence="2">DSM 17711 / JCM 13418 / NBRC 101707 / SANAE</strain>
    </source>
</reference>
<dbReference type="EMBL" id="AP011532">
    <property type="protein sequence ID" value="BAI62580.1"/>
    <property type="molecule type" value="Genomic_DNA"/>
</dbReference>
<dbReference type="AlphaFoldDB" id="D1Z1K8"/>
<reference evidence="1 2" key="1">
    <citation type="journal article" date="2007" name="Appl. Environ. Microbiol.">
        <title>Isolation of key methanogens for global methane emission from rice paddy fields: a novel isolate affiliated with the clone cluster rice cluster I.</title>
        <authorList>
            <person name="Sakai S."/>
            <person name="Imachi H."/>
            <person name="Sekiguchi Y."/>
            <person name="Ohashi A."/>
            <person name="Harada H."/>
            <person name="Kamagata Y."/>
        </authorList>
    </citation>
    <scope>NUCLEOTIDE SEQUENCE [LARGE SCALE GENOMIC DNA]</scope>
    <source>
        <strain evidence="2">DSM 17711 / JCM 13418 / NBRC 101707 / SANAE</strain>
    </source>
</reference>
<dbReference type="InParanoid" id="D1Z1K8"/>
<keyword evidence="2" id="KW-1185">Reference proteome</keyword>
<dbReference type="KEGG" id="mpd:MCP_2508"/>
<evidence type="ECO:0000313" key="1">
    <source>
        <dbReference type="EMBL" id="BAI62580.1"/>
    </source>
</evidence>
<evidence type="ECO:0000313" key="2">
    <source>
        <dbReference type="Proteomes" id="UP000001882"/>
    </source>
</evidence>
<protein>
    <submittedName>
        <fullName evidence="1">Uncharacterized protein</fullName>
    </submittedName>
</protein>
<accession>D1Z1K8</accession>
<proteinExistence type="predicted"/>
<dbReference type="eggNOG" id="arCOG11696">
    <property type="taxonomic scope" value="Archaea"/>
</dbReference>
<dbReference type="Proteomes" id="UP000001882">
    <property type="component" value="Chromosome"/>
</dbReference>
<name>D1Z1K8_METPS</name>